<keyword evidence="1 2" id="KW-0597">Phosphoprotein</keyword>
<dbReference type="PANTHER" id="PTHR44591">
    <property type="entry name" value="STRESS RESPONSE REGULATOR PROTEIN 1"/>
    <property type="match status" value="1"/>
</dbReference>
<comment type="caution">
    <text evidence="4">The sequence shown here is derived from an EMBL/GenBank/DDBJ whole genome shotgun (WGS) entry which is preliminary data.</text>
</comment>
<gene>
    <name evidence="4" type="ORF">CI15_32745</name>
</gene>
<dbReference type="InterPro" id="IPR050595">
    <property type="entry name" value="Bact_response_regulator"/>
</dbReference>
<dbReference type="InterPro" id="IPR001789">
    <property type="entry name" value="Sig_transdc_resp-reg_receiver"/>
</dbReference>
<dbReference type="STRING" id="1399968.CI15_32745"/>
<dbReference type="PANTHER" id="PTHR44591:SF3">
    <property type="entry name" value="RESPONSE REGULATORY DOMAIN-CONTAINING PROTEIN"/>
    <property type="match status" value="1"/>
</dbReference>
<organism evidence="4 5">
    <name type="scientific">Paraburkholderia monticola</name>
    <dbReference type="NCBI Taxonomy" id="1399968"/>
    <lineage>
        <taxon>Bacteria</taxon>
        <taxon>Pseudomonadati</taxon>
        <taxon>Pseudomonadota</taxon>
        <taxon>Betaproteobacteria</taxon>
        <taxon>Burkholderiales</taxon>
        <taxon>Burkholderiaceae</taxon>
        <taxon>Paraburkholderia</taxon>
    </lineage>
</organism>
<accession>A0A149PCK8</accession>
<dbReference type="InterPro" id="IPR011006">
    <property type="entry name" value="CheY-like_superfamily"/>
</dbReference>
<feature type="modified residue" description="4-aspartylphosphate" evidence="2">
    <location>
        <position position="52"/>
    </location>
</feature>
<reference evidence="4 5" key="1">
    <citation type="journal article" date="2015" name="Int. J. Syst. Evol. Microbiol.">
        <title>Burkholderia monticola sp. nov., isolated from mountain soil.</title>
        <authorList>
            <person name="Baek I."/>
            <person name="Seo B."/>
            <person name="Lee I."/>
            <person name="Yi H."/>
            <person name="Chun J."/>
        </authorList>
    </citation>
    <scope>NUCLEOTIDE SEQUENCE [LARGE SCALE GENOMIC DNA]</scope>
    <source>
        <strain evidence="4 5">JC2948</strain>
    </source>
</reference>
<dbReference type="RefSeq" id="WP_062138374.1">
    <property type="nucleotide sequence ID" value="NZ_LRBG01000039.1"/>
</dbReference>
<dbReference type="AlphaFoldDB" id="A0A149PCK8"/>
<evidence type="ECO:0000313" key="4">
    <source>
        <dbReference type="EMBL" id="KXU82775.1"/>
    </source>
</evidence>
<evidence type="ECO:0000259" key="3">
    <source>
        <dbReference type="PROSITE" id="PS50110"/>
    </source>
</evidence>
<dbReference type="GO" id="GO:0016301">
    <property type="term" value="F:kinase activity"/>
    <property type="evidence" value="ECO:0007669"/>
    <property type="project" value="UniProtKB-KW"/>
</dbReference>
<keyword evidence="4" id="KW-0808">Transferase</keyword>
<sequence>MTSVLLVDDEEEALAAWSAICAADGFEVRSARDGQSALAMFIERPVDIVIADWRMPNMSGSELCHQLRTRPGLVDVVFVLVSGEPSPPAFVSYDGFLRKPVDGQTLLATMRRLLTEHATHREQRRSWTK</sequence>
<dbReference type="OrthoDB" id="9800897at2"/>
<evidence type="ECO:0000256" key="1">
    <source>
        <dbReference type="ARBA" id="ARBA00022553"/>
    </source>
</evidence>
<feature type="domain" description="Response regulatory" evidence="3">
    <location>
        <begin position="3"/>
        <end position="114"/>
    </location>
</feature>
<dbReference type="GO" id="GO:0000160">
    <property type="term" value="P:phosphorelay signal transduction system"/>
    <property type="evidence" value="ECO:0007669"/>
    <property type="project" value="InterPro"/>
</dbReference>
<name>A0A149PCK8_9BURK</name>
<evidence type="ECO:0000256" key="2">
    <source>
        <dbReference type="PROSITE-ProRule" id="PRU00169"/>
    </source>
</evidence>
<dbReference type="Gene3D" id="3.40.50.2300">
    <property type="match status" value="1"/>
</dbReference>
<keyword evidence="5" id="KW-1185">Reference proteome</keyword>
<protein>
    <submittedName>
        <fullName evidence="4">Histidine kinase</fullName>
    </submittedName>
</protein>
<dbReference type="EMBL" id="LRBG01000039">
    <property type="protein sequence ID" value="KXU82775.1"/>
    <property type="molecule type" value="Genomic_DNA"/>
</dbReference>
<keyword evidence="4" id="KW-0418">Kinase</keyword>
<evidence type="ECO:0000313" key="5">
    <source>
        <dbReference type="Proteomes" id="UP000075613"/>
    </source>
</evidence>
<dbReference type="PROSITE" id="PS50110">
    <property type="entry name" value="RESPONSE_REGULATORY"/>
    <property type="match status" value="1"/>
</dbReference>
<dbReference type="SMART" id="SM00448">
    <property type="entry name" value="REC"/>
    <property type="match status" value="1"/>
</dbReference>
<proteinExistence type="predicted"/>
<dbReference type="Pfam" id="PF00072">
    <property type="entry name" value="Response_reg"/>
    <property type="match status" value="1"/>
</dbReference>
<dbReference type="SUPFAM" id="SSF52172">
    <property type="entry name" value="CheY-like"/>
    <property type="match status" value="1"/>
</dbReference>
<dbReference type="Proteomes" id="UP000075613">
    <property type="component" value="Unassembled WGS sequence"/>
</dbReference>
<dbReference type="CDD" id="cd00156">
    <property type="entry name" value="REC"/>
    <property type="match status" value="1"/>
</dbReference>